<organism evidence="2 3">
    <name type="scientific">Spirosoma profusum</name>
    <dbReference type="NCBI Taxonomy" id="2771354"/>
    <lineage>
        <taxon>Bacteria</taxon>
        <taxon>Pseudomonadati</taxon>
        <taxon>Bacteroidota</taxon>
        <taxon>Cytophagia</taxon>
        <taxon>Cytophagales</taxon>
        <taxon>Cytophagaceae</taxon>
        <taxon>Spirosoma</taxon>
    </lineage>
</organism>
<dbReference type="RefSeq" id="WP_190885708.1">
    <property type="nucleotide sequence ID" value="NZ_JACWZY010000002.1"/>
</dbReference>
<evidence type="ECO:0000256" key="1">
    <source>
        <dbReference type="SAM" id="Phobius"/>
    </source>
</evidence>
<dbReference type="Gene3D" id="2.160.10.10">
    <property type="entry name" value="Hexapeptide repeat proteins"/>
    <property type="match status" value="1"/>
</dbReference>
<dbReference type="InterPro" id="IPR011004">
    <property type="entry name" value="Trimer_LpxA-like_sf"/>
</dbReference>
<sequence length="149" mass="16571">MLPENLINHPQITIGDYAYYDDFETVENFQKNVRYLFDFTGAHLTIGKFCMIASGVEFIMNGANHLVEAVSSYPFAVFGGDWSKAMDGKSYPQKGNTFIGNDVWIVTGPVFYRALPSVMLGWALFWAMLMAWPATGPGGLVTRINVVLS</sequence>
<dbReference type="EMBL" id="JACWZY010000002">
    <property type="protein sequence ID" value="MBD2699872.1"/>
    <property type="molecule type" value="Genomic_DNA"/>
</dbReference>
<proteinExistence type="predicted"/>
<name>A0A926XXN8_9BACT</name>
<keyword evidence="1" id="KW-0472">Membrane</keyword>
<keyword evidence="3" id="KW-1185">Reference proteome</keyword>
<feature type="transmembrane region" description="Helical" evidence="1">
    <location>
        <begin position="110"/>
        <end position="132"/>
    </location>
</feature>
<gene>
    <name evidence="2" type="ORF">IC229_04445</name>
</gene>
<dbReference type="Proteomes" id="UP000598820">
    <property type="component" value="Unassembled WGS sequence"/>
</dbReference>
<reference evidence="2" key="1">
    <citation type="submission" date="2020-09" db="EMBL/GenBank/DDBJ databases">
        <authorList>
            <person name="Kim M.K."/>
        </authorList>
    </citation>
    <scope>NUCLEOTIDE SEQUENCE</scope>
    <source>
        <strain evidence="2">BT702</strain>
    </source>
</reference>
<accession>A0A926XXN8</accession>
<dbReference type="AlphaFoldDB" id="A0A926XXN8"/>
<keyword evidence="1" id="KW-1133">Transmembrane helix</keyword>
<evidence type="ECO:0000313" key="3">
    <source>
        <dbReference type="Proteomes" id="UP000598820"/>
    </source>
</evidence>
<keyword evidence="1" id="KW-0812">Transmembrane</keyword>
<evidence type="ECO:0000313" key="2">
    <source>
        <dbReference type="EMBL" id="MBD2699872.1"/>
    </source>
</evidence>
<comment type="caution">
    <text evidence="2">The sequence shown here is derived from an EMBL/GenBank/DDBJ whole genome shotgun (WGS) entry which is preliminary data.</text>
</comment>
<dbReference type="SUPFAM" id="SSF51161">
    <property type="entry name" value="Trimeric LpxA-like enzymes"/>
    <property type="match status" value="1"/>
</dbReference>
<protein>
    <submittedName>
        <fullName evidence="2">Uncharacterized protein</fullName>
    </submittedName>
</protein>